<evidence type="ECO:0000313" key="7">
    <source>
        <dbReference type="EMBL" id="KKM02503.1"/>
    </source>
</evidence>
<feature type="transmembrane region" description="Helical" evidence="6">
    <location>
        <begin position="49"/>
        <end position="69"/>
    </location>
</feature>
<keyword evidence="2" id="KW-1003">Cell membrane</keyword>
<reference evidence="7" key="1">
    <citation type="journal article" date="2015" name="Nature">
        <title>Complex archaea that bridge the gap between prokaryotes and eukaryotes.</title>
        <authorList>
            <person name="Spang A."/>
            <person name="Saw J.H."/>
            <person name="Jorgensen S.L."/>
            <person name="Zaremba-Niedzwiedzka K."/>
            <person name="Martijn J."/>
            <person name="Lind A.E."/>
            <person name="van Eijk R."/>
            <person name="Schleper C."/>
            <person name="Guy L."/>
            <person name="Ettema T.J."/>
        </authorList>
    </citation>
    <scope>NUCLEOTIDE SEQUENCE</scope>
</reference>
<comment type="subcellular location">
    <subcellularLocation>
        <location evidence="1">Cell membrane</location>
        <topology evidence="1">Multi-pass membrane protein</topology>
    </subcellularLocation>
</comment>
<evidence type="ECO:0000256" key="2">
    <source>
        <dbReference type="ARBA" id="ARBA00022475"/>
    </source>
</evidence>
<keyword evidence="3 6" id="KW-0812">Transmembrane</keyword>
<keyword evidence="5 6" id="KW-0472">Membrane</keyword>
<name>A0A0F9JU89_9ZZZZ</name>
<sequence length="89" mass="9986">MFQNEIYQLTYQALILILILSGPPIIISMILGLLVAIFQAATQIQEQTLSFTVKLFAVIVTLMLLGGWLSAQIIQYANTIFKNFPAWNP</sequence>
<evidence type="ECO:0000256" key="6">
    <source>
        <dbReference type="SAM" id="Phobius"/>
    </source>
</evidence>
<evidence type="ECO:0000256" key="4">
    <source>
        <dbReference type="ARBA" id="ARBA00022989"/>
    </source>
</evidence>
<evidence type="ECO:0000256" key="5">
    <source>
        <dbReference type="ARBA" id="ARBA00023136"/>
    </source>
</evidence>
<evidence type="ECO:0008006" key="8">
    <source>
        <dbReference type="Google" id="ProtNLM"/>
    </source>
</evidence>
<dbReference type="EMBL" id="LAZR01016911">
    <property type="protein sequence ID" value="KKM02503.1"/>
    <property type="molecule type" value="Genomic_DNA"/>
</dbReference>
<dbReference type="PIRSF" id="PIRSF004669">
    <property type="entry name" value="FliQ"/>
    <property type="match status" value="1"/>
</dbReference>
<dbReference type="InterPro" id="IPR002191">
    <property type="entry name" value="Bac_export_3"/>
</dbReference>
<organism evidence="7">
    <name type="scientific">marine sediment metagenome</name>
    <dbReference type="NCBI Taxonomy" id="412755"/>
    <lineage>
        <taxon>unclassified sequences</taxon>
        <taxon>metagenomes</taxon>
        <taxon>ecological metagenomes</taxon>
    </lineage>
</organism>
<evidence type="ECO:0000256" key="3">
    <source>
        <dbReference type="ARBA" id="ARBA00022692"/>
    </source>
</evidence>
<protein>
    <recommendedName>
        <fullName evidence="8">EscS/YscS/HrcS family type III secretion system export apparatus protein</fullName>
    </recommendedName>
</protein>
<evidence type="ECO:0000256" key="1">
    <source>
        <dbReference type="ARBA" id="ARBA00004651"/>
    </source>
</evidence>
<dbReference type="Pfam" id="PF01313">
    <property type="entry name" value="Bac_export_3"/>
    <property type="match status" value="1"/>
</dbReference>
<keyword evidence="4 6" id="KW-1133">Transmembrane helix</keyword>
<dbReference type="PANTHER" id="PTHR34040">
    <property type="entry name" value="FLAGELLAR BIOSYNTHETIC PROTEIN FLIQ"/>
    <property type="match status" value="1"/>
</dbReference>
<dbReference type="PANTHER" id="PTHR34040:SF2">
    <property type="entry name" value="FLAGELLAR BIOSYNTHETIC PROTEIN FLIQ"/>
    <property type="match status" value="1"/>
</dbReference>
<comment type="caution">
    <text evidence="7">The sequence shown here is derived from an EMBL/GenBank/DDBJ whole genome shotgun (WGS) entry which is preliminary data.</text>
</comment>
<proteinExistence type="predicted"/>
<dbReference type="NCBIfam" id="TIGR01403">
    <property type="entry name" value="fliQ_rel_III"/>
    <property type="match status" value="1"/>
</dbReference>
<accession>A0A0F9JU89</accession>
<dbReference type="GO" id="GO:0009306">
    <property type="term" value="P:protein secretion"/>
    <property type="evidence" value="ECO:0007669"/>
    <property type="project" value="InterPro"/>
</dbReference>
<feature type="transmembrane region" description="Helical" evidence="6">
    <location>
        <begin position="12"/>
        <end position="37"/>
    </location>
</feature>
<dbReference type="AlphaFoldDB" id="A0A0F9JU89"/>
<dbReference type="InterPro" id="IPR006306">
    <property type="entry name" value="T3SS_HrpO"/>
</dbReference>
<dbReference type="GO" id="GO:0005886">
    <property type="term" value="C:plasma membrane"/>
    <property type="evidence" value="ECO:0007669"/>
    <property type="project" value="UniProtKB-SubCell"/>
</dbReference>
<dbReference type="PRINTS" id="PR00952">
    <property type="entry name" value="TYPE3IMQPROT"/>
</dbReference>
<gene>
    <name evidence="7" type="ORF">LCGC14_1783760</name>
</gene>